<dbReference type="InterPro" id="IPR036097">
    <property type="entry name" value="HisK_dim/P_sf"/>
</dbReference>
<keyword evidence="8" id="KW-0067">ATP-binding</keyword>
<dbReference type="GO" id="GO:0000155">
    <property type="term" value="F:phosphorelay sensor kinase activity"/>
    <property type="evidence" value="ECO:0007669"/>
    <property type="project" value="InterPro"/>
</dbReference>
<dbReference type="Pfam" id="PF00512">
    <property type="entry name" value="HisKA"/>
    <property type="match status" value="1"/>
</dbReference>
<dbReference type="SMART" id="SM00448">
    <property type="entry name" value="REC"/>
    <property type="match status" value="1"/>
</dbReference>
<feature type="domain" description="Response regulatory" evidence="15">
    <location>
        <begin position="546"/>
        <end position="663"/>
    </location>
</feature>
<organism evidence="17 18">
    <name type="scientific">Phenylobacterium haematophilum</name>
    <dbReference type="NCBI Taxonomy" id="98513"/>
    <lineage>
        <taxon>Bacteria</taxon>
        <taxon>Pseudomonadati</taxon>
        <taxon>Pseudomonadota</taxon>
        <taxon>Alphaproteobacteria</taxon>
        <taxon>Caulobacterales</taxon>
        <taxon>Caulobacteraceae</taxon>
        <taxon>Phenylobacterium</taxon>
    </lineage>
</organism>
<dbReference type="InterPro" id="IPR003661">
    <property type="entry name" value="HisK_dim/P_dom"/>
</dbReference>
<evidence type="ECO:0000313" key="18">
    <source>
        <dbReference type="Proteomes" id="UP000530564"/>
    </source>
</evidence>
<feature type="transmembrane region" description="Helical" evidence="12">
    <location>
        <begin position="148"/>
        <end position="173"/>
    </location>
</feature>
<dbReference type="Gene3D" id="3.40.50.2300">
    <property type="match status" value="1"/>
</dbReference>
<reference evidence="17 18" key="1">
    <citation type="submission" date="2020-08" db="EMBL/GenBank/DDBJ databases">
        <title>Genomic Encyclopedia of Type Strains, Phase IV (KMG-IV): sequencing the most valuable type-strain genomes for metagenomic binning, comparative biology and taxonomic classification.</title>
        <authorList>
            <person name="Goeker M."/>
        </authorList>
    </citation>
    <scope>NUCLEOTIDE SEQUENCE [LARGE SCALE GENOMIC DNA]</scope>
    <source>
        <strain evidence="17 18">DSM 21793</strain>
    </source>
</reference>
<evidence type="ECO:0000313" key="17">
    <source>
        <dbReference type="EMBL" id="MBB3890541.1"/>
    </source>
</evidence>
<dbReference type="EMBL" id="JACIDK010000002">
    <property type="protein sequence ID" value="MBB3890541.1"/>
    <property type="molecule type" value="Genomic_DNA"/>
</dbReference>
<dbReference type="Pfam" id="PF00072">
    <property type="entry name" value="Response_reg"/>
    <property type="match status" value="1"/>
</dbReference>
<evidence type="ECO:0000256" key="8">
    <source>
        <dbReference type="ARBA" id="ARBA00022840"/>
    </source>
</evidence>
<evidence type="ECO:0000256" key="12">
    <source>
        <dbReference type="PROSITE-ProRule" id="PRU00244"/>
    </source>
</evidence>
<feature type="coiled-coil region" evidence="13">
    <location>
        <begin position="278"/>
        <end position="305"/>
    </location>
</feature>
<dbReference type="Gene3D" id="3.30.565.10">
    <property type="entry name" value="Histidine kinase-like ATPase, C-terminal domain"/>
    <property type="match status" value="1"/>
</dbReference>
<keyword evidence="12" id="KW-0812">Transmembrane</keyword>
<dbReference type="PANTHER" id="PTHR43047">
    <property type="entry name" value="TWO-COMPONENT HISTIDINE PROTEIN KINASE"/>
    <property type="match status" value="1"/>
</dbReference>
<dbReference type="FunFam" id="3.30.565.10:FF:000006">
    <property type="entry name" value="Sensor histidine kinase WalK"/>
    <property type="match status" value="1"/>
</dbReference>
<keyword evidence="5" id="KW-0808">Transferase</keyword>
<dbReference type="CDD" id="cd00075">
    <property type="entry name" value="HATPase"/>
    <property type="match status" value="1"/>
</dbReference>
<keyword evidence="13" id="KW-0175">Coiled coil</keyword>
<protein>
    <recommendedName>
        <fullName evidence="3">histidine kinase</fullName>
        <ecNumber evidence="3">2.7.13.3</ecNumber>
    </recommendedName>
</protein>
<evidence type="ECO:0000259" key="15">
    <source>
        <dbReference type="PROSITE" id="PS50110"/>
    </source>
</evidence>
<evidence type="ECO:0000256" key="4">
    <source>
        <dbReference type="ARBA" id="ARBA00022553"/>
    </source>
</evidence>
<evidence type="ECO:0000256" key="10">
    <source>
        <dbReference type="ARBA" id="ARBA00023136"/>
    </source>
</evidence>
<dbReference type="PROSITE" id="PS50924">
    <property type="entry name" value="MHYT"/>
    <property type="match status" value="1"/>
</dbReference>
<evidence type="ECO:0000256" key="7">
    <source>
        <dbReference type="ARBA" id="ARBA00022777"/>
    </source>
</evidence>
<feature type="domain" description="MHYT" evidence="16">
    <location>
        <begin position="19"/>
        <end position="206"/>
    </location>
</feature>
<comment type="caution">
    <text evidence="17">The sequence shown here is derived from an EMBL/GenBank/DDBJ whole genome shotgun (WGS) entry which is preliminary data.</text>
</comment>
<accession>A0A839ZYW7</accession>
<dbReference type="Gene3D" id="1.10.287.130">
    <property type="match status" value="1"/>
</dbReference>
<dbReference type="GO" id="GO:0005524">
    <property type="term" value="F:ATP binding"/>
    <property type="evidence" value="ECO:0007669"/>
    <property type="project" value="UniProtKB-KW"/>
</dbReference>
<dbReference type="InterPro" id="IPR003594">
    <property type="entry name" value="HATPase_dom"/>
</dbReference>
<gene>
    <name evidence="17" type="ORF">GGQ61_001258</name>
</gene>
<evidence type="ECO:0000256" key="9">
    <source>
        <dbReference type="ARBA" id="ARBA00023012"/>
    </source>
</evidence>
<sequence>MEILGLCFSNSVDGVATGHDGALVVISYLVAVVASFTALDMAERLNAAQGPARRFWLLGAAGVLGGGVWSMHFIAMLAYRTPFKVEYDPGLTILSGAIAVIAVAGGLKAIADGGGWRRILTGGTLVGLGVAVMHYMGMEAMRLPGEVYYRPGFFGLSVLIAVAAASVALWLVVNLRTARQRAAAAIVMAAAICGMHFTAMAGTVIVAGPGVADGDGQLVSGSLLSATIAACTALILTVGLMCAYIDRRLEARSLAEAERLREINGQLESAVQSRTTDLTTALAALDEQRRRAEDANRAKSDFLANMSHELRTPLNAVIGFADILRMRSVKPLTERQTEAVEQIHTAGRHLLALIEEVLDFAKIESGKVSVSIEAIDPQEVAQALAGTFRPMADRAGISVTIAEPEAKLAVRADHLRLKQVLANLISNAIKYNRPRGAVEVTTRALGDRVLISVRDTGLGIPTGRMADLFEPFERLGREGSGVEGAGLGLALTRRLVEAMNGKLDVQSLEGVGSTFIVDLPAAEPAQVATREEDRRQALAGKAPDAVVLYIEDNASNIRLMRHIAEALGTLDLHVAELPMEGLELAATLRPDVILLDINLPGMDGFQVKARLEADPATCDIPVIAISANVLAETVTRGKISGFHGYLTKPINIEALVAAITAAVERSPPTTAVSA</sequence>
<name>A0A839ZYW7_9CAUL</name>
<dbReference type="Pfam" id="PF02518">
    <property type="entry name" value="HATPase_c"/>
    <property type="match status" value="1"/>
</dbReference>
<feature type="transmembrane region" description="Helical" evidence="12">
    <location>
        <begin position="118"/>
        <end position="136"/>
    </location>
</feature>
<dbReference type="InterPro" id="IPR036890">
    <property type="entry name" value="HATPase_C_sf"/>
</dbReference>
<evidence type="ECO:0000259" key="16">
    <source>
        <dbReference type="PROSITE" id="PS50924"/>
    </source>
</evidence>
<feature type="transmembrane region" description="Helical" evidence="12">
    <location>
        <begin position="55"/>
        <end position="79"/>
    </location>
</feature>
<dbReference type="PRINTS" id="PR00344">
    <property type="entry name" value="BCTRLSENSOR"/>
</dbReference>
<dbReference type="GO" id="GO:0005886">
    <property type="term" value="C:plasma membrane"/>
    <property type="evidence" value="ECO:0007669"/>
    <property type="project" value="TreeGrafter"/>
</dbReference>
<dbReference type="Proteomes" id="UP000530564">
    <property type="component" value="Unassembled WGS sequence"/>
</dbReference>
<dbReference type="Pfam" id="PF03707">
    <property type="entry name" value="MHYT"/>
    <property type="match status" value="2"/>
</dbReference>
<dbReference type="SUPFAM" id="SSF47384">
    <property type="entry name" value="Homodimeric domain of signal transducing histidine kinase"/>
    <property type="match status" value="1"/>
</dbReference>
<dbReference type="SUPFAM" id="SSF55874">
    <property type="entry name" value="ATPase domain of HSP90 chaperone/DNA topoisomerase II/histidine kinase"/>
    <property type="match status" value="1"/>
</dbReference>
<dbReference type="SMART" id="SM00388">
    <property type="entry name" value="HisKA"/>
    <property type="match status" value="1"/>
</dbReference>
<keyword evidence="9" id="KW-0902">Two-component regulatory system</keyword>
<dbReference type="InterPro" id="IPR005467">
    <property type="entry name" value="His_kinase_dom"/>
</dbReference>
<dbReference type="CDD" id="cd00082">
    <property type="entry name" value="HisKA"/>
    <property type="match status" value="1"/>
</dbReference>
<evidence type="ECO:0000256" key="3">
    <source>
        <dbReference type="ARBA" id="ARBA00012438"/>
    </source>
</evidence>
<keyword evidence="10 12" id="KW-0472">Membrane</keyword>
<dbReference type="InterPro" id="IPR011006">
    <property type="entry name" value="CheY-like_superfamily"/>
</dbReference>
<keyword evidence="7 17" id="KW-0418">Kinase</keyword>
<dbReference type="InterPro" id="IPR001789">
    <property type="entry name" value="Sig_transdc_resp-reg_receiver"/>
</dbReference>
<dbReference type="RefSeq" id="WP_183770778.1">
    <property type="nucleotide sequence ID" value="NZ_JACIDK010000002.1"/>
</dbReference>
<evidence type="ECO:0000256" key="6">
    <source>
        <dbReference type="ARBA" id="ARBA00022741"/>
    </source>
</evidence>
<proteinExistence type="predicted"/>
<feature type="modified residue" description="4-aspartylphosphate" evidence="11">
    <location>
        <position position="596"/>
    </location>
</feature>
<dbReference type="SUPFAM" id="SSF52172">
    <property type="entry name" value="CheY-like"/>
    <property type="match status" value="1"/>
</dbReference>
<dbReference type="PROSITE" id="PS50110">
    <property type="entry name" value="RESPONSE_REGULATORY"/>
    <property type="match status" value="1"/>
</dbReference>
<keyword evidence="18" id="KW-1185">Reference proteome</keyword>
<feature type="transmembrane region" description="Helical" evidence="12">
    <location>
        <begin position="223"/>
        <end position="245"/>
    </location>
</feature>
<dbReference type="FunFam" id="1.10.287.130:FF:000038">
    <property type="entry name" value="Sensory transduction histidine kinase"/>
    <property type="match status" value="1"/>
</dbReference>
<dbReference type="GO" id="GO:0009927">
    <property type="term" value="F:histidine phosphotransfer kinase activity"/>
    <property type="evidence" value="ECO:0007669"/>
    <property type="project" value="TreeGrafter"/>
</dbReference>
<evidence type="ECO:0000256" key="1">
    <source>
        <dbReference type="ARBA" id="ARBA00000085"/>
    </source>
</evidence>
<evidence type="ECO:0000256" key="13">
    <source>
        <dbReference type="SAM" id="Coils"/>
    </source>
</evidence>
<feature type="domain" description="Histidine kinase" evidence="14">
    <location>
        <begin position="305"/>
        <end position="523"/>
    </location>
</feature>
<comment type="catalytic activity">
    <reaction evidence="1">
        <text>ATP + protein L-histidine = ADP + protein N-phospho-L-histidine.</text>
        <dbReference type="EC" id="2.7.13.3"/>
    </reaction>
</comment>
<dbReference type="InterPro" id="IPR005330">
    <property type="entry name" value="MHYT_dom"/>
</dbReference>
<evidence type="ECO:0000256" key="2">
    <source>
        <dbReference type="ARBA" id="ARBA00004370"/>
    </source>
</evidence>
<keyword evidence="12" id="KW-1133">Transmembrane helix</keyword>
<comment type="subcellular location">
    <subcellularLocation>
        <location evidence="2">Membrane</location>
    </subcellularLocation>
</comment>
<evidence type="ECO:0000256" key="5">
    <source>
        <dbReference type="ARBA" id="ARBA00022679"/>
    </source>
</evidence>
<evidence type="ECO:0000259" key="14">
    <source>
        <dbReference type="PROSITE" id="PS50109"/>
    </source>
</evidence>
<dbReference type="InterPro" id="IPR004358">
    <property type="entry name" value="Sig_transdc_His_kin-like_C"/>
</dbReference>
<keyword evidence="6" id="KW-0547">Nucleotide-binding</keyword>
<dbReference type="EC" id="2.7.13.3" evidence="3"/>
<keyword evidence="4 11" id="KW-0597">Phosphoprotein</keyword>
<feature type="transmembrane region" description="Helical" evidence="12">
    <location>
        <begin position="22"/>
        <end position="43"/>
    </location>
</feature>
<dbReference type="SMART" id="SM00387">
    <property type="entry name" value="HATPase_c"/>
    <property type="match status" value="1"/>
</dbReference>
<feature type="transmembrane region" description="Helical" evidence="12">
    <location>
        <begin position="91"/>
        <end position="111"/>
    </location>
</feature>
<dbReference type="PANTHER" id="PTHR43047:SF72">
    <property type="entry name" value="OSMOSENSING HISTIDINE PROTEIN KINASE SLN1"/>
    <property type="match status" value="1"/>
</dbReference>
<feature type="transmembrane region" description="Helical" evidence="12">
    <location>
        <begin position="185"/>
        <end position="211"/>
    </location>
</feature>
<evidence type="ECO:0000256" key="11">
    <source>
        <dbReference type="PROSITE-ProRule" id="PRU00169"/>
    </source>
</evidence>
<dbReference type="AlphaFoldDB" id="A0A839ZYW7"/>
<dbReference type="PROSITE" id="PS50109">
    <property type="entry name" value="HIS_KIN"/>
    <property type="match status" value="1"/>
</dbReference>